<keyword evidence="8 9" id="KW-0472">Membrane</keyword>
<dbReference type="NCBIfam" id="TIGR00964">
    <property type="entry name" value="secE_bact"/>
    <property type="match status" value="1"/>
</dbReference>
<keyword evidence="7 9" id="KW-0811">Translocation</keyword>
<dbReference type="InterPro" id="IPR005807">
    <property type="entry name" value="SecE_bac"/>
</dbReference>
<dbReference type="HOGENOM" id="CLU_1988573_0_0_11"/>
<feature type="compositionally biased region" description="Basic and acidic residues" evidence="10">
    <location>
        <begin position="25"/>
        <end position="41"/>
    </location>
</feature>
<keyword evidence="6 9" id="KW-1133">Transmembrane helix</keyword>
<evidence type="ECO:0000256" key="10">
    <source>
        <dbReference type="SAM" id="MobiDB-lite"/>
    </source>
</evidence>
<evidence type="ECO:0000256" key="8">
    <source>
        <dbReference type="ARBA" id="ARBA00023136"/>
    </source>
</evidence>
<proteinExistence type="inferred from homology"/>
<dbReference type="AlphaFoldDB" id="R4Z634"/>
<protein>
    <recommendedName>
        <fullName evidence="9">Protein translocase subunit SecE</fullName>
    </recommendedName>
</protein>
<dbReference type="InterPro" id="IPR038379">
    <property type="entry name" value="SecE_sf"/>
</dbReference>
<evidence type="ECO:0000313" key="12">
    <source>
        <dbReference type="Proteomes" id="UP000018291"/>
    </source>
</evidence>
<feature type="transmembrane region" description="Helical" evidence="9">
    <location>
        <begin position="70"/>
        <end position="91"/>
    </location>
</feature>
<keyword evidence="12" id="KW-1185">Reference proteome</keyword>
<sequence>MAMNREQKRAMQRAGQVDAEGAPVARDRRQPAKTARKEERTSPTQFFKEVRSELRKVAWPTREELTRYSIIVFVAIVALTMFVTALDWVFLKFVQDFLFDSGVDPTPAGAPAGLISAGVTLFTGG</sequence>
<keyword evidence="4 9" id="KW-0812">Transmembrane</keyword>
<organism evidence="11 12">
    <name type="scientific">Candidatus Neomicrothrix parvicella RN1</name>
    <dbReference type="NCBI Taxonomy" id="1229780"/>
    <lineage>
        <taxon>Bacteria</taxon>
        <taxon>Bacillati</taxon>
        <taxon>Actinomycetota</taxon>
        <taxon>Acidimicrobiia</taxon>
        <taxon>Acidimicrobiales</taxon>
        <taxon>Microthrixaceae</taxon>
        <taxon>Candidatus Neomicrothrix</taxon>
    </lineage>
</organism>
<dbReference type="HAMAP" id="MF_00422">
    <property type="entry name" value="SecE"/>
    <property type="match status" value="1"/>
</dbReference>
<dbReference type="eggNOG" id="COG0690">
    <property type="taxonomic scope" value="Bacteria"/>
</dbReference>
<evidence type="ECO:0000256" key="6">
    <source>
        <dbReference type="ARBA" id="ARBA00022989"/>
    </source>
</evidence>
<keyword evidence="3 9" id="KW-1003">Cell membrane</keyword>
<dbReference type="GO" id="GO:0043952">
    <property type="term" value="P:protein transport by the Sec complex"/>
    <property type="evidence" value="ECO:0007669"/>
    <property type="project" value="UniProtKB-UniRule"/>
</dbReference>
<evidence type="ECO:0000256" key="5">
    <source>
        <dbReference type="ARBA" id="ARBA00022927"/>
    </source>
</evidence>
<evidence type="ECO:0000256" key="9">
    <source>
        <dbReference type="HAMAP-Rule" id="MF_00422"/>
    </source>
</evidence>
<dbReference type="RefSeq" id="WP_012227918.1">
    <property type="nucleotide sequence ID" value="NZ_HG422565.1"/>
</dbReference>
<comment type="function">
    <text evidence="9">Essential subunit of the Sec protein translocation channel SecYEG. Clamps together the 2 halves of SecY. May contact the channel plug during translocation.</text>
</comment>
<feature type="region of interest" description="Disordered" evidence="10">
    <location>
        <begin position="1"/>
        <end position="44"/>
    </location>
</feature>
<dbReference type="PANTHER" id="PTHR33910">
    <property type="entry name" value="PROTEIN TRANSLOCASE SUBUNIT SECE"/>
    <property type="match status" value="1"/>
</dbReference>
<keyword evidence="5 9" id="KW-0653">Protein transport</keyword>
<dbReference type="Gene3D" id="1.20.5.1030">
    <property type="entry name" value="Preprotein translocase secy subunit"/>
    <property type="match status" value="1"/>
</dbReference>
<dbReference type="Pfam" id="PF00584">
    <property type="entry name" value="SecE"/>
    <property type="match status" value="1"/>
</dbReference>
<dbReference type="GO" id="GO:0008320">
    <property type="term" value="F:protein transmembrane transporter activity"/>
    <property type="evidence" value="ECO:0007669"/>
    <property type="project" value="UniProtKB-UniRule"/>
</dbReference>
<comment type="subcellular location">
    <subcellularLocation>
        <location evidence="9">Cell membrane</location>
        <topology evidence="9">Single-pass membrane protein</topology>
    </subcellularLocation>
    <subcellularLocation>
        <location evidence="1">Membrane</location>
    </subcellularLocation>
</comment>
<comment type="caution">
    <text evidence="11">The sequence shown here is derived from an EMBL/GenBank/DDBJ whole genome shotgun (WGS) entry which is preliminary data.</text>
</comment>
<dbReference type="GO" id="GO:0009306">
    <property type="term" value="P:protein secretion"/>
    <property type="evidence" value="ECO:0007669"/>
    <property type="project" value="UniProtKB-UniRule"/>
</dbReference>
<dbReference type="Proteomes" id="UP000018291">
    <property type="component" value="Unassembled WGS sequence"/>
</dbReference>
<dbReference type="InterPro" id="IPR001901">
    <property type="entry name" value="Translocase_SecE/Sec61-g"/>
</dbReference>
<dbReference type="STRING" id="1229780.BN381_350057"/>
<comment type="similarity">
    <text evidence="9">Belongs to the SecE/SEC61-gamma family.</text>
</comment>
<evidence type="ECO:0000313" key="11">
    <source>
        <dbReference type="EMBL" id="CCM64197.1"/>
    </source>
</evidence>
<evidence type="ECO:0000256" key="4">
    <source>
        <dbReference type="ARBA" id="ARBA00022692"/>
    </source>
</evidence>
<dbReference type="GO" id="GO:0005886">
    <property type="term" value="C:plasma membrane"/>
    <property type="evidence" value="ECO:0007669"/>
    <property type="project" value="UniProtKB-SubCell"/>
</dbReference>
<reference evidence="11 12" key="1">
    <citation type="journal article" date="2013" name="ISME J.">
        <title>Metabolic model for the filamentous 'Candidatus Microthrix parvicella' based on genomic and metagenomic analyses.</title>
        <authorList>
            <person name="Jon McIlroy S."/>
            <person name="Kristiansen R."/>
            <person name="Albertsen M."/>
            <person name="Michael Karst S."/>
            <person name="Rossetti S."/>
            <person name="Lund Nielsen J."/>
            <person name="Tandoi V."/>
            <person name="James Seviour R."/>
            <person name="Nielsen P.H."/>
        </authorList>
    </citation>
    <scope>NUCLEOTIDE SEQUENCE [LARGE SCALE GENOMIC DNA]</scope>
    <source>
        <strain evidence="11 12">RN1</strain>
    </source>
</reference>
<dbReference type="OrthoDB" id="9805743at2"/>
<dbReference type="EMBL" id="CANL01000029">
    <property type="protein sequence ID" value="CCM64197.1"/>
    <property type="molecule type" value="Genomic_DNA"/>
</dbReference>
<keyword evidence="2 9" id="KW-0813">Transport</keyword>
<dbReference type="PANTHER" id="PTHR33910:SF1">
    <property type="entry name" value="PROTEIN TRANSLOCASE SUBUNIT SECE"/>
    <property type="match status" value="1"/>
</dbReference>
<evidence type="ECO:0000256" key="3">
    <source>
        <dbReference type="ARBA" id="ARBA00022475"/>
    </source>
</evidence>
<gene>
    <name evidence="9" type="primary">secE</name>
    <name evidence="11" type="ORF">BN381_350057</name>
</gene>
<dbReference type="GO" id="GO:0065002">
    <property type="term" value="P:intracellular protein transmembrane transport"/>
    <property type="evidence" value="ECO:0007669"/>
    <property type="project" value="UniProtKB-UniRule"/>
</dbReference>
<accession>R4Z634</accession>
<evidence type="ECO:0000256" key="7">
    <source>
        <dbReference type="ARBA" id="ARBA00023010"/>
    </source>
</evidence>
<dbReference type="GO" id="GO:0006605">
    <property type="term" value="P:protein targeting"/>
    <property type="evidence" value="ECO:0007669"/>
    <property type="project" value="UniProtKB-UniRule"/>
</dbReference>
<comment type="subunit">
    <text evidence="9">Component of the Sec protein translocase complex. Heterotrimer consisting of SecY, SecE and SecG subunits. The heterotrimers can form oligomers, although 1 heterotrimer is thought to be able to translocate proteins. Interacts with the ribosome. Interacts with SecDF, and other proteins may be involved. Interacts with SecA.</text>
</comment>
<name>R4Z634_9ACTN</name>
<evidence type="ECO:0000256" key="1">
    <source>
        <dbReference type="ARBA" id="ARBA00004370"/>
    </source>
</evidence>
<evidence type="ECO:0000256" key="2">
    <source>
        <dbReference type="ARBA" id="ARBA00022448"/>
    </source>
</evidence>